<dbReference type="PANTHER" id="PTHR48188:SF5">
    <property type="entry name" value="RIBOSOMAL PROTEIN EL43-LIKE-RELATED"/>
    <property type="match status" value="1"/>
</dbReference>
<dbReference type="GO" id="GO:0003735">
    <property type="term" value="F:structural constituent of ribosome"/>
    <property type="evidence" value="ECO:0007669"/>
    <property type="project" value="InterPro"/>
</dbReference>
<evidence type="ECO:0000313" key="7">
    <source>
        <dbReference type="Proteomes" id="UP000248482"/>
    </source>
</evidence>
<dbReference type="Proteomes" id="UP000248482">
    <property type="component" value="Unplaced"/>
</dbReference>
<dbReference type="GO" id="GO:0006412">
    <property type="term" value="P:translation"/>
    <property type="evidence" value="ECO:0007669"/>
    <property type="project" value="InterPro"/>
</dbReference>
<dbReference type="Gene3D" id="2.20.25.30">
    <property type="match status" value="1"/>
</dbReference>
<evidence type="ECO:0000256" key="6">
    <source>
        <dbReference type="ARBA" id="ARBA00023274"/>
    </source>
</evidence>
<evidence type="ECO:0000256" key="2">
    <source>
        <dbReference type="ARBA" id="ARBA00022723"/>
    </source>
</evidence>
<reference evidence="8" key="1">
    <citation type="submission" date="2025-08" db="UniProtKB">
        <authorList>
            <consortium name="RefSeq"/>
        </authorList>
    </citation>
    <scope>IDENTIFICATION</scope>
    <source>
        <tissue evidence="8">Blood</tissue>
    </source>
</reference>
<dbReference type="KEGG" id="elk:111143643"/>
<keyword evidence="6" id="KW-0687">Ribonucleoprotein</keyword>
<dbReference type="AlphaFoldDB" id="A0A2Y9IXS0"/>
<dbReference type="GO" id="GO:0070180">
    <property type="term" value="F:large ribosomal subunit rRNA binding"/>
    <property type="evidence" value="ECO:0007669"/>
    <property type="project" value="TreeGrafter"/>
</dbReference>
<evidence type="ECO:0000256" key="4">
    <source>
        <dbReference type="ARBA" id="ARBA00022833"/>
    </source>
</evidence>
<keyword evidence="7" id="KW-1185">Reference proteome</keyword>
<dbReference type="STRING" id="391180.A0A2Y9IXS0"/>
<name>A0A2Y9IXS0_ENHLU</name>
<dbReference type="GO" id="GO:0022625">
    <property type="term" value="C:cytosolic large ribosomal subunit"/>
    <property type="evidence" value="ECO:0007669"/>
    <property type="project" value="TreeGrafter"/>
</dbReference>
<sequence>MDEPRKCYAASGWLSRQSVRLLISGFIVKCTKKVRIIGKYGTHYGPSLRKMVRIEMGQCAKYICSLCGKTKRKRQAVRIWYCGSYMKRAASGAWTYHYNTTPAVTVKCAIRRLKELKDQ</sequence>
<dbReference type="Pfam" id="PF01780">
    <property type="entry name" value="Ribosomal_L37ae"/>
    <property type="match status" value="1"/>
</dbReference>
<dbReference type="InterPro" id="IPR002674">
    <property type="entry name" value="Ribosomal_eL43"/>
</dbReference>
<keyword evidence="3" id="KW-0863">Zinc-finger</keyword>
<evidence type="ECO:0000256" key="3">
    <source>
        <dbReference type="ARBA" id="ARBA00022771"/>
    </source>
</evidence>
<proteinExistence type="inferred from homology"/>
<protein>
    <submittedName>
        <fullName evidence="8">60S ribosomal protein L37a-like</fullName>
    </submittedName>
</protein>
<gene>
    <name evidence="8" type="primary">LOC111143643</name>
</gene>
<dbReference type="PANTHER" id="PTHR48188">
    <property type="entry name" value="60S RIBOSOMAL PROTEIN L43"/>
    <property type="match status" value="1"/>
</dbReference>
<dbReference type="RefSeq" id="XP_022353171.1">
    <property type="nucleotide sequence ID" value="XM_022497463.1"/>
</dbReference>
<evidence type="ECO:0000313" key="8">
    <source>
        <dbReference type="RefSeq" id="XP_022353171.1"/>
    </source>
</evidence>
<accession>A0A2Y9IXS0</accession>
<keyword evidence="2" id="KW-0479">Metal-binding</keyword>
<dbReference type="GeneID" id="111143643"/>
<dbReference type="OrthoDB" id="10258345at2759"/>
<comment type="similarity">
    <text evidence="1">Belongs to the eukaryotic ribosomal protein eL43 family.</text>
</comment>
<dbReference type="InterPro" id="IPR011332">
    <property type="entry name" value="Ribosomal_zn-bd"/>
</dbReference>
<evidence type="ECO:0000256" key="5">
    <source>
        <dbReference type="ARBA" id="ARBA00022980"/>
    </source>
</evidence>
<organism evidence="7 8">
    <name type="scientific">Enhydra lutris kenyoni</name>
    <name type="common">northern sea otter</name>
    <dbReference type="NCBI Taxonomy" id="391180"/>
    <lineage>
        <taxon>Eukaryota</taxon>
        <taxon>Metazoa</taxon>
        <taxon>Chordata</taxon>
        <taxon>Craniata</taxon>
        <taxon>Vertebrata</taxon>
        <taxon>Euteleostomi</taxon>
        <taxon>Mammalia</taxon>
        <taxon>Eutheria</taxon>
        <taxon>Laurasiatheria</taxon>
        <taxon>Carnivora</taxon>
        <taxon>Caniformia</taxon>
        <taxon>Musteloidea</taxon>
        <taxon>Mustelidae</taxon>
        <taxon>Lutrinae</taxon>
        <taxon>Enhydra</taxon>
    </lineage>
</organism>
<evidence type="ECO:0000256" key="1">
    <source>
        <dbReference type="ARBA" id="ARBA00008672"/>
    </source>
</evidence>
<keyword evidence="5" id="KW-0689">Ribosomal protein</keyword>
<dbReference type="SUPFAM" id="SSF57829">
    <property type="entry name" value="Zn-binding ribosomal proteins"/>
    <property type="match status" value="1"/>
</dbReference>
<dbReference type="InterPro" id="IPR011331">
    <property type="entry name" value="Ribosomal_eL37/eL43"/>
</dbReference>
<dbReference type="GO" id="GO:0008270">
    <property type="term" value="F:zinc ion binding"/>
    <property type="evidence" value="ECO:0007669"/>
    <property type="project" value="UniProtKB-KW"/>
</dbReference>
<keyword evidence="4" id="KW-0862">Zinc</keyword>